<dbReference type="InterPro" id="IPR036397">
    <property type="entry name" value="RNaseH_sf"/>
</dbReference>
<gene>
    <name evidence="1" type="ORF">g.12224</name>
    <name evidence="2" type="ORF">g.12225</name>
</gene>
<dbReference type="PANTHER" id="PTHR11439">
    <property type="entry name" value="GAG-POL-RELATED RETROTRANSPOSON"/>
    <property type="match status" value="1"/>
</dbReference>
<name>A0A1E1WHS9_PECGO</name>
<evidence type="ECO:0000313" key="2">
    <source>
        <dbReference type="EMBL" id="JAT86573.1"/>
    </source>
</evidence>
<dbReference type="GO" id="GO:0003676">
    <property type="term" value="F:nucleic acid binding"/>
    <property type="evidence" value="ECO:0007669"/>
    <property type="project" value="InterPro"/>
</dbReference>
<dbReference type="EMBL" id="GDQN01005175">
    <property type="protein sequence ID" value="JAT85879.1"/>
    <property type="molecule type" value="Transcribed_RNA"/>
</dbReference>
<accession>A0A1E1WHS9</accession>
<evidence type="ECO:0008006" key="3">
    <source>
        <dbReference type="Google" id="ProtNLM"/>
    </source>
</evidence>
<dbReference type="AlphaFoldDB" id="A0A1E1WHS9"/>
<dbReference type="Gene3D" id="3.30.420.10">
    <property type="entry name" value="Ribonuclease H-like superfamily/Ribonuclease H"/>
    <property type="match status" value="1"/>
</dbReference>
<proteinExistence type="predicted"/>
<protein>
    <recommendedName>
        <fullName evidence="3">Reverse transcriptase Ty1/copia-type domain-containing protein</fullName>
    </recommendedName>
</protein>
<sequence>MRSGSAISWESKKQKTVALSSCEAEYMALSEACREALYLQNLECELIGNCNKIVLYNDNQSALKMASNHYSHKRSKHIDIRYNFIREVISNNKVETKYLPTSSMPADLLTKGLSGLKHYEFMQKLGIVPK</sequence>
<reference evidence="2" key="1">
    <citation type="submission" date="2015-09" db="EMBL/GenBank/DDBJ databases">
        <title>De novo assembly of Pectinophora gossypiella (Pink Bollworm) gut transcriptome.</title>
        <authorList>
            <person name="Tassone E.E."/>
        </authorList>
    </citation>
    <scope>NUCLEOTIDE SEQUENCE</scope>
</reference>
<dbReference type="EMBL" id="GDQN01004481">
    <property type="protein sequence ID" value="JAT86573.1"/>
    <property type="molecule type" value="Transcribed_RNA"/>
</dbReference>
<dbReference type="CDD" id="cd09272">
    <property type="entry name" value="RNase_HI_RT_Ty1"/>
    <property type="match status" value="1"/>
</dbReference>
<evidence type="ECO:0000313" key="1">
    <source>
        <dbReference type="EMBL" id="JAT85879.1"/>
    </source>
</evidence>
<dbReference type="PANTHER" id="PTHR11439:SF483">
    <property type="entry name" value="PEPTIDE SYNTHASE GLIP-LIKE, PUTATIVE (AFU_ORTHOLOGUE AFUA_3G12920)-RELATED"/>
    <property type="match status" value="1"/>
</dbReference>
<organism evidence="2">
    <name type="scientific">Pectinophora gossypiella</name>
    <name type="common">Cotton pink bollworm</name>
    <name type="synonym">Depressaria gossypiella</name>
    <dbReference type="NCBI Taxonomy" id="13191"/>
    <lineage>
        <taxon>Eukaryota</taxon>
        <taxon>Metazoa</taxon>
        <taxon>Ecdysozoa</taxon>
        <taxon>Arthropoda</taxon>
        <taxon>Hexapoda</taxon>
        <taxon>Insecta</taxon>
        <taxon>Pterygota</taxon>
        <taxon>Neoptera</taxon>
        <taxon>Endopterygota</taxon>
        <taxon>Lepidoptera</taxon>
        <taxon>Glossata</taxon>
        <taxon>Ditrysia</taxon>
        <taxon>Gelechioidea</taxon>
        <taxon>Gelechiidae</taxon>
        <taxon>Apatetrinae</taxon>
        <taxon>Pectinophora</taxon>
    </lineage>
</organism>